<gene>
    <name evidence="1" type="ORF">RCL2_002463500</name>
</gene>
<sequence>MTVVTENILSRSFKSTKYVCGELNSTYGRRIDEFEEDKKSSSYKISFITKNICLNNEDFKIITTGFKLTKILIEQLIVLRVCQIKLY</sequence>
<comment type="caution">
    <text evidence="1">The sequence shown here is derived from an EMBL/GenBank/DDBJ whole genome shotgun (WGS) entry which is preliminary data.</text>
</comment>
<proteinExistence type="predicted"/>
<reference evidence="1" key="1">
    <citation type="submission" date="2019-10" db="EMBL/GenBank/DDBJ databases">
        <title>Conservation and host-specific expression of non-tandemly repeated heterogenous ribosome RNA gene in arbuscular mycorrhizal fungi.</title>
        <authorList>
            <person name="Maeda T."/>
            <person name="Kobayashi Y."/>
            <person name="Nakagawa T."/>
            <person name="Ezawa T."/>
            <person name="Yamaguchi K."/>
            <person name="Bino T."/>
            <person name="Nishimoto Y."/>
            <person name="Shigenobu S."/>
            <person name="Kawaguchi M."/>
        </authorList>
    </citation>
    <scope>NUCLEOTIDE SEQUENCE</scope>
    <source>
        <strain evidence="1">HR1</strain>
    </source>
</reference>
<dbReference type="AlphaFoldDB" id="A0A8H3QZT2"/>
<dbReference type="OrthoDB" id="5600060at2759"/>
<evidence type="ECO:0000313" key="1">
    <source>
        <dbReference type="EMBL" id="GES98076.1"/>
    </source>
</evidence>
<name>A0A8H3QZT2_9GLOM</name>
<accession>A0A8H3QZT2</accession>
<evidence type="ECO:0000313" key="2">
    <source>
        <dbReference type="Proteomes" id="UP000615446"/>
    </source>
</evidence>
<dbReference type="Proteomes" id="UP000615446">
    <property type="component" value="Unassembled WGS sequence"/>
</dbReference>
<dbReference type="EMBL" id="BLAL01000262">
    <property type="protein sequence ID" value="GES98076.1"/>
    <property type="molecule type" value="Genomic_DNA"/>
</dbReference>
<protein>
    <submittedName>
        <fullName evidence="1">Uncharacterized protein</fullName>
    </submittedName>
</protein>
<organism evidence="1 2">
    <name type="scientific">Rhizophagus clarus</name>
    <dbReference type="NCBI Taxonomy" id="94130"/>
    <lineage>
        <taxon>Eukaryota</taxon>
        <taxon>Fungi</taxon>
        <taxon>Fungi incertae sedis</taxon>
        <taxon>Mucoromycota</taxon>
        <taxon>Glomeromycotina</taxon>
        <taxon>Glomeromycetes</taxon>
        <taxon>Glomerales</taxon>
        <taxon>Glomeraceae</taxon>
        <taxon>Rhizophagus</taxon>
    </lineage>
</organism>